<gene>
    <name evidence="8" type="ORF">EGW08_010328</name>
</gene>
<feature type="region of interest" description="Disordered" evidence="4">
    <location>
        <begin position="64"/>
        <end position="107"/>
    </location>
</feature>
<proteinExistence type="predicted"/>
<dbReference type="CDD" id="cd00054">
    <property type="entry name" value="EGF_CA"/>
    <property type="match status" value="1"/>
</dbReference>
<dbReference type="PROSITE" id="PS00280">
    <property type="entry name" value="BPTI_KUNITZ_1"/>
    <property type="match status" value="1"/>
</dbReference>
<dbReference type="PANTHER" id="PTHR10083:SF374">
    <property type="entry name" value="BPTI_KUNITZ INHIBITOR DOMAIN-CONTAINING PROTEIN"/>
    <property type="match status" value="1"/>
</dbReference>
<evidence type="ECO:0000259" key="6">
    <source>
        <dbReference type="PROSITE" id="PS50184"/>
    </source>
</evidence>
<dbReference type="CDD" id="cd00109">
    <property type="entry name" value="Kunitz-type"/>
    <property type="match status" value="2"/>
</dbReference>
<keyword evidence="3" id="KW-0175">Coiled coil</keyword>
<dbReference type="Pfam" id="PF00008">
    <property type="entry name" value="EGF"/>
    <property type="match status" value="1"/>
</dbReference>
<dbReference type="PROSITE" id="PS00022">
    <property type="entry name" value="EGF_1"/>
    <property type="match status" value="1"/>
</dbReference>
<evidence type="ECO:0008006" key="10">
    <source>
        <dbReference type="Google" id="ProtNLM"/>
    </source>
</evidence>
<evidence type="ECO:0000313" key="8">
    <source>
        <dbReference type="EMBL" id="RUS81901.1"/>
    </source>
</evidence>
<dbReference type="InterPro" id="IPR020901">
    <property type="entry name" value="Prtase_inh_Kunz-CS"/>
</dbReference>
<feature type="disulfide bond" evidence="2">
    <location>
        <begin position="451"/>
        <end position="460"/>
    </location>
</feature>
<dbReference type="InterPro" id="IPR013320">
    <property type="entry name" value="ConA-like_dom_sf"/>
</dbReference>
<dbReference type="InterPro" id="IPR036880">
    <property type="entry name" value="Kunitz_BPTI_sf"/>
</dbReference>
<dbReference type="SUPFAM" id="SSF57196">
    <property type="entry name" value="EGF/Laminin"/>
    <property type="match status" value="1"/>
</dbReference>
<accession>A0A433TK36</accession>
<feature type="domain" description="VWFC" evidence="6">
    <location>
        <begin position="374"/>
        <end position="450"/>
    </location>
</feature>
<dbReference type="Proteomes" id="UP000271974">
    <property type="component" value="Unassembled WGS sequence"/>
</dbReference>
<dbReference type="SMART" id="SM00181">
    <property type="entry name" value="EGF"/>
    <property type="match status" value="1"/>
</dbReference>
<keyword evidence="1 2" id="KW-1015">Disulfide bond</keyword>
<dbReference type="GO" id="GO:0004867">
    <property type="term" value="F:serine-type endopeptidase inhibitor activity"/>
    <property type="evidence" value="ECO:0007669"/>
    <property type="project" value="InterPro"/>
</dbReference>
<dbReference type="InterPro" id="IPR050098">
    <property type="entry name" value="TFPI/VKTCI-like"/>
</dbReference>
<dbReference type="SMART" id="SM00131">
    <property type="entry name" value="KU"/>
    <property type="match status" value="2"/>
</dbReference>
<dbReference type="Pfam" id="PF00014">
    <property type="entry name" value="Kunitz_BPTI"/>
    <property type="match status" value="2"/>
</dbReference>
<dbReference type="EMBL" id="RQTK01000315">
    <property type="protein sequence ID" value="RUS81901.1"/>
    <property type="molecule type" value="Genomic_DNA"/>
</dbReference>
<feature type="non-terminal residue" evidence="8">
    <location>
        <position position="839"/>
    </location>
</feature>
<dbReference type="OrthoDB" id="6160859at2759"/>
<name>A0A433TK36_ELYCH</name>
<dbReference type="PROSITE" id="PS01186">
    <property type="entry name" value="EGF_2"/>
    <property type="match status" value="1"/>
</dbReference>
<comment type="caution">
    <text evidence="8">The sequence shown here is derived from an EMBL/GenBank/DDBJ whole genome shotgun (WGS) entry which is preliminary data.</text>
</comment>
<dbReference type="PANTHER" id="PTHR10083">
    <property type="entry name" value="KUNITZ-TYPE PROTEASE INHIBITOR-RELATED"/>
    <property type="match status" value="1"/>
</dbReference>
<dbReference type="InterPro" id="IPR001007">
    <property type="entry name" value="VWF_dom"/>
</dbReference>
<comment type="caution">
    <text evidence="2">Lacks conserved residue(s) required for the propagation of feature annotation.</text>
</comment>
<dbReference type="SUPFAM" id="SSF49899">
    <property type="entry name" value="Concanavalin A-like lectins/glucanases"/>
    <property type="match status" value="1"/>
</dbReference>
<dbReference type="InterPro" id="IPR002223">
    <property type="entry name" value="Kunitz_BPTI"/>
</dbReference>
<dbReference type="Gene3D" id="2.10.25.10">
    <property type="entry name" value="Laminin"/>
    <property type="match status" value="1"/>
</dbReference>
<feature type="domain" description="EGF-like" evidence="5">
    <location>
        <begin position="416"/>
        <end position="461"/>
    </location>
</feature>
<feature type="domain" description="BPTI/Kunitz inhibitor" evidence="7">
    <location>
        <begin position="467"/>
        <end position="517"/>
    </location>
</feature>
<dbReference type="PROSITE" id="PS50026">
    <property type="entry name" value="EGF_3"/>
    <property type="match status" value="1"/>
</dbReference>
<evidence type="ECO:0000256" key="1">
    <source>
        <dbReference type="ARBA" id="ARBA00023157"/>
    </source>
</evidence>
<feature type="compositionally biased region" description="Low complexity" evidence="4">
    <location>
        <begin position="64"/>
        <end position="79"/>
    </location>
</feature>
<evidence type="ECO:0000259" key="7">
    <source>
        <dbReference type="PROSITE" id="PS50279"/>
    </source>
</evidence>
<evidence type="ECO:0000313" key="9">
    <source>
        <dbReference type="Proteomes" id="UP000271974"/>
    </source>
</evidence>
<dbReference type="Gene3D" id="2.10.70.10">
    <property type="entry name" value="Complement Module, domain 1"/>
    <property type="match status" value="1"/>
</dbReference>
<dbReference type="Gene3D" id="4.10.410.10">
    <property type="entry name" value="Pancreatic trypsin inhibitor Kunitz domain"/>
    <property type="match status" value="2"/>
</dbReference>
<evidence type="ECO:0000259" key="5">
    <source>
        <dbReference type="PROSITE" id="PS50026"/>
    </source>
</evidence>
<dbReference type="PRINTS" id="PR00759">
    <property type="entry name" value="BASICPTASE"/>
</dbReference>
<evidence type="ECO:0000256" key="4">
    <source>
        <dbReference type="SAM" id="MobiDB-lite"/>
    </source>
</evidence>
<organism evidence="8 9">
    <name type="scientific">Elysia chlorotica</name>
    <name type="common">Eastern emerald elysia</name>
    <name type="synonym">Sea slug</name>
    <dbReference type="NCBI Taxonomy" id="188477"/>
    <lineage>
        <taxon>Eukaryota</taxon>
        <taxon>Metazoa</taxon>
        <taxon>Spiralia</taxon>
        <taxon>Lophotrochozoa</taxon>
        <taxon>Mollusca</taxon>
        <taxon>Gastropoda</taxon>
        <taxon>Heterobranchia</taxon>
        <taxon>Euthyneura</taxon>
        <taxon>Panpulmonata</taxon>
        <taxon>Sacoglossa</taxon>
        <taxon>Placobranchoidea</taxon>
        <taxon>Plakobranchidae</taxon>
        <taxon>Elysia</taxon>
    </lineage>
</organism>
<dbReference type="PROSITE" id="PS50279">
    <property type="entry name" value="BPTI_KUNITZ_2"/>
    <property type="match status" value="2"/>
</dbReference>
<reference evidence="8 9" key="1">
    <citation type="submission" date="2019-01" db="EMBL/GenBank/DDBJ databases">
        <title>A draft genome assembly of the solar-powered sea slug Elysia chlorotica.</title>
        <authorList>
            <person name="Cai H."/>
            <person name="Li Q."/>
            <person name="Fang X."/>
            <person name="Li J."/>
            <person name="Curtis N.E."/>
            <person name="Altenburger A."/>
            <person name="Shibata T."/>
            <person name="Feng M."/>
            <person name="Maeda T."/>
            <person name="Schwartz J.A."/>
            <person name="Shigenobu S."/>
            <person name="Lundholm N."/>
            <person name="Nishiyama T."/>
            <person name="Yang H."/>
            <person name="Hasebe M."/>
            <person name="Li S."/>
            <person name="Pierce S.K."/>
            <person name="Wang J."/>
        </authorList>
    </citation>
    <scope>NUCLEOTIDE SEQUENCE [LARGE SCALE GENOMIC DNA]</scope>
    <source>
        <strain evidence="8">EC2010</strain>
        <tissue evidence="8">Whole organism of an adult</tissue>
    </source>
</reference>
<dbReference type="PROSITE" id="PS50184">
    <property type="entry name" value="VWFC_2"/>
    <property type="match status" value="1"/>
</dbReference>
<dbReference type="AlphaFoldDB" id="A0A433TK36"/>
<keyword evidence="9" id="KW-1185">Reference proteome</keyword>
<protein>
    <recommendedName>
        <fullName evidence="10">BPTI/Kunitz inhibitor domain-containing protein</fullName>
    </recommendedName>
</protein>
<evidence type="ECO:0000256" key="2">
    <source>
        <dbReference type="PROSITE-ProRule" id="PRU00076"/>
    </source>
</evidence>
<evidence type="ECO:0000256" key="3">
    <source>
        <dbReference type="SAM" id="Coils"/>
    </source>
</evidence>
<dbReference type="Gene3D" id="2.60.120.200">
    <property type="match status" value="1"/>
</dbReference>
<dbReference type="InterPro" id="IPR000742">
    <property type="entry name" value="EGF"/>
</dbReference>
<feature type="coiled-coil region" evidence="3">
    <location>
        <begin position="336"/>
        <end position="370"/>
    </location>
</feature>
<sequence>MVLTNRHAPFVAHPCHGKRSTYYSPNKQNGFSYVFLGIFLAASVLIDGISAGDGVLTTATQLPPTLTTSSLPPSAAAATFQPRSARDEAASSSLPATHTGPSLEGPGPVVELLDASLLQRARGVTRHSPTGWHLSHDFPGISLDGHSGGAIGGDTNVLGLFQGSLAFRFSGILTKQSQGALLRVSSRDAGGPGTLPKLEIYVDLTSGDLVLRYLGFRSFQRMILPGVFLKQRWMDLGISIDGKKVNVTVDCQKTSTFSLRQPIGALPPDAVLSFGAKQTGHNGLQGIVFSAKLFPTSHVLPDACQPYTKSSDLELPPLIEVPSTQRDDSQVEQKRLLALEQKFVELALTVESLQSENAELRTRVAHLETCECRPSCNHQGAPIQEGGTWSPEPCTLCTCVNNAASCAPRKDVASCTDPCLSSPCQNSGECLRDEGTSVSTETARPSYRCECPPPYDGPACEVRQNPCVWPADPGTCDQAINRFYYDILSQQCLPFIFSGCGGNVNNYYNIEECTSIALTGACCSRSYNTSIQAVQNSSSCDSEEQRWFYNQRTRRCEQFTYLGCRGNANNFRSIDECQSRCVKGSCCSRRPKIPALTIGFDTQGFDRYGFNSEGLNRFGDRRTVDNSSPTGKNRYDRDGFDWEGFDRLGYDGKGLNRAGYNREGFDEEGFNITGYSRIGEFDGIIDYDEEGYDAEGYNRAGLSCHGYDRKGLDIYSANSAFEYRCEMTTETRCYEKAKNEENIVKFTPGKTCPERGCDLPCHCRHGNQTYTVYQKFYQGCQLCECTETGLVRCQCSKTFRRKEVREMSGKEMDRYQAAVRTLTQGPDYPSRWFQLAALY</sequence>
<dbReference type="SUPFAM" id="SSF57362">
    <property type="entry name" value="BPTI-like"/>
    <property type="match status" value="2"/>
</dbReference>
<feature type="compositionally biased region" description="Polar residues" evidence="4">
    <location>
        <begin position="90"/>
        <end position="100"/>
    </location>
</feature>
<feature type="domain" description="BPTI/Kunitz inhibitor" evidence="7">
    <location>
        <begin position="523"/>
        <end position="581"/>
    </location>
</feature>
<dbReference type="GO" id="GO:0005615">
    <property type="term" value="C:extracellular space"/>
    <property type="evidence" value="ECO:0007669"/>
    <property type="project" value="TreeGrafter"/>
</dbReference>
<keyword evidence="2" id="KW-0245">EGF-like domain</keyword>